<dbReference type="Gene3D" id="3.30.9.10">
    <property type="entry name" value="D-Amino Acid Oxidase, subunit A, domain 2"/>
    <property type="match status" value="1"/>
</dbReference>
<dbReference type="HOGENOM" id="CLU_007884_14_0_1"/>
<dbReference type="InterPro" id="IPR036188">
    <property type="entry name" value="FAD/NAD-bd_sf"/>
</dbReference>
<dbReference type="PANTHER" id="PTHR13847">
    <property type="entry name" value="SARCOSINE DEHYDROGENASE-RELATED"/>
    <property type="match status" value="1"/>
</dbReference>
<dbReference type="GO" id="GO:0005829">
    <property type="term" value="C:cytosol"/>
    <property type="evidence" value="ECO:0007669"/>
    <property type="project" value="GOC"/>
</dbReference>
<gene>
    <name evidence="3" type="ORF">Kpol_1023p60</name>
</gene>
<evidence type="ECO:0000313" key="4">
    <source>
        <dbReference type="Proteomes" id="UP000000267"/>
    </source>
</evidence>
<dbReference type="EMBL" id="DS480384">
    <property type="protein sequence ID" value="EDO18891.1"/>
    <property type="molecule type" value="Genomic_DNA"/>
</dbReference>
<reference evidence="3 4" key="1">
    <citation type="journal article" date="2007" name="Proc. Natl. Acad. Sci. U.S.A.">
        <title>Independent sorting-out of thousands of duplicated gene pairs in two yeast species descended from a whole-genome duplication.</title>
        <authorList>
            <person name="Scannell D.R."/>
            <person name="Frank A.C."/>
            <person name="Conant G.C."/>
            <person name="Byrne K.P."/>
            <person name="Woolfit M."/>
            <person name="Wolfe K.H."/>
        </authorList>
    </citation>
    <scope>NUCLEOTIDE SEQUENCE [LARGE SCALE GENOMIC DNA]</scope>
    <source>
        <strain evidence="4">ATCC 22028 / DSM 70294 / BCRC 21397 / CBS 2163 / NBRC 10782 / NRRL Y-8283 / UCD 57-17</strain>
    </source>
</reference>
<feature type="domain" description="FAD dependent oxidoreductase" evidence="2">
    <location>
        <begin position="24"/>
        <end position="113"/>
    </location>
</feature>
<feature type="region of interest" description="Disordered" evidence="1">
    <location>
        <begin position="173"/>
        <end position="210"/>
    </location>
</feature>
<organism evidence="4">
    <name type="scientific">Vanderwaltozyma polyspora (strain ATCC 22028 / DSM 70294 / BCRC 21397 / CBS 2163 / NBRC 10782 / NRRL Y-8283 / UCD 57-17)</name>
    <name type="common">Kluyveromyces polysporus</name>
    <dbReference type="NCBI Taxonomy" id="436907"/>
    <lineage>
        <taxon>Eukaryota</taxon>
        <taxon>Fungi</taxon>
        <taxon>Dikarya</taxon>
        <taxon>Ascomycota</taxon>
        <taxon>Saccharomycotina</taxon>
        <taxon>Saccharomycetes</taxon>
        <taxon>Saccharomycetales</taxon>
        <taxon>Saccharomycetaceae</taxon>
        <taxon>Vanderwaltozyma</taxon>
    </lineage>
</organism>
<dbReference type="Proteomes" id="UP000000267">
    <property type="component" value="Unassembled WGS sequence"/>
</dbReference>
<dbReference type="Pfam" id="PF01266">
    <property type="entry name" value="DAO"/>
    <property type="match status" value="2"/>
</dbReference>
<evidence type="ECO:0000259" key="2">
    <source>
        <dbReference type="Pfam" id="PF01266"/>
    </source>
</evidence>
<feature type="domain" description="FAD dependent oxidoreductase" evidence="2">
    <location>
        <begin position="238"/>
        <end position="474"/>
    </location>
</feature>
<dbReference type="PhylomeDB" id="A7TFT3"/>
<keyword evidence="4" id="KW-1185">Reference proteome</keyword>
<dbReference type="Gene3D" id="3.50.50.60">
    <property type="entry name" value="FAD/NAD(P)-binding domain"/>
    <property type="match status" value="2"/>
</dbReference>
<evidence type="ECO:0000256" key="1">
    <source>
        <dbReference type="SAM" id="MobiDB-lite"/>
    </source>
</evidence>
<dbReference type="STRING" id="436907.A7TFT3"/>
<feature type="compositionally biased region" description="Acidic residues" evidence="1">
    <location>
        <begin position="193"/>
        <end position="210"/>
    </location>
</feature>
<dbReference type="FunCoup" id="A7TFT3">
    <property type="interactions" value="133"/>
</dbReference>
<evidence type="ECO:0000313" key="3">
    <source>
        <dbReference type="EMBL" id="EDO18891.1"/>
    </source>
</evidence>
<dbReference type="OMA" id="DDTVYAC"/>
<dbReference type="AlphaFoldDB" id="A7TFT3"/>
<proteinExistence type="predicted"/>
<dbReference type="OrthoDB" id="498204at2759"/>
<dbReference type="PANTHER" id="PTHR13847:SF150">
    <property type="entry name" value="OXIDOREDUCTASE TDA3-RELATED"/>
    <property type="match status" value="1"/>
</dbReference>
<dbReference type="InterPro" id="IPR006076">
    <property type="entry name" value="FAD-dep_OxRdtase"/>
</dbReference>
<dbReference type="InParanoid" id="A7TFT3"/>
<protein>
    <recommendedName>
        <fullName evidence="2">FAD dependent oxidoreductase domain-containing protein</fullName>
    </recommendedName>
</protein>
<dbReference type="GeneID" id="5547208"/>
<name>A7TFT3_VANPO</name>
<dbReference type="eggNOG" id="KOG2852">
    <property type="taxonomic scope" value="Eukaryota"/>
</dbReference>
<dbReference type="GO" id="GO:0042147">
    <property type="term" value="P:retrograde transport, endosome to Golgi"/>
    <property type="evidence" value="ECO:0007669"/>
    <property type="project" value="TreeGrafter"/>
</dbReference>
<dbReference type="SUPFAM" id="SSF51905">
    <property type="entry name" value="FAD/NAD(P)-binding domain"/>
    <property type="match status" value="1"/>
</dbReference>
<dbReference type="GO" id="GO:0005770">
    <property type="term" value="C:late endosome"/>
    <property type="evidence" value="ECO:0007669"/>
    <property type="project" value="TreeGrafter"/>
</dbReference>
<dbReference type="RefSeq" id="XP_001646749.1">
    <property type="nucleotide sequence ID" value="XM_001646699.1"/>
</dbReference>
<sequence>MALDFIEIDYKTVPSPNAAGKKHIVIVGGGIIGACTAFYLTRHPKFSGQDIKITLFETTEVAGGASGKAGGLLASWAFPEEIVPLSFQMHQDLSDEFNGEENWDYRRLPTVSLEADLRLQNANPNTNLNSVYGSDKTHFGLKNKNRSGKLKSLLKDDDSSSISSNSKVNAGSLLKSKINNDDNDYNDTKNNDSNDDDDDDDDEDCLELDVDPNGLPKDLTWIRRFMVKEWSSLGSVDSTAQVHPMKFTRFMLSKAIETGAVEVVLGKVSKINMDDNGVANSLQFIPTTPGYPSQDPIEINNVDKLILTMGPWTSKILLDCPISGLRAHSIVLKPRTEDDEKLLAKELTPFALFSELQINKNQTFSPEIYSRKDEIYVCGEGDTLMELPETLNDVTIVQEKCDELLYYASKILTPSIIESSSVLVRQACYLPVLNVSTSSGPLIGETNVKNLFIASGHSCWGINNAPVTGKVLSEIILDGEAKCVDISSLDPTAYFDASILD</sequence>
<accession>A7TFT3</accession>
<dbReference type="KEGG" id="vpo:Kpol_1023p60"/>